<keyword evidence="5" id="KW-1185">Reference proteome</keyword>
<dbReference type="RefSeq" id="WP_011713262.1">
    <property type="nucleotide sequence ID" value="NC_008576.1"/>
</dbReference>
<protein>
    <submittedName>
        <fullName evidence="4">Short-chain dehydrogenase/reductase SDR</fullName>
    </submittedName>
</protein>
<evidence type="ECO:0000313" key="4">
    <source>
        <dbReference type="EMBL" id="ABK44114.1"/>
    </source>
</evidence>
<evidence type="ECO:0000313" key="5">
    <source>
        <dbReference type="Proteomes" id="UP000002586"/>
    </source>
</evidence>
<dbReference type="PANTHER" id="PTHR43669">
    <property type="entry name" value="5-KETO-D-GLUCONATE 5-REDUCTASE"/>
    <property type="match status" value="1"/>
</dbReference>
<dbReference type="HOGENOM" id="CLU_024866_0_0_5"/>
<dbReference type="InterPro" id="IPR036409">
    <property type="entry name" value="Aldolase_II/adducin_N_sf"/>
</dbReference>
<reference evidence="4 5" key="2">
    <citation type="journal article" date="2012" name="Int. J. Syst. Evol. Microbiol.">
        <title>Magnetococcus marinus gen. nov., sp. nov., a marine, magnetotactic bacterium that represents a novel lineage (Magnetococcaceae fam. nov.; Magnetococcales ord. nov.) at the base of the Alphaproteobacteria.</title>
        <authorList>
            <person name="Bazylinski D.A."/>
            <person name="Williams T.J."/>
            <person name="Lefevre C.T."/>
            <person name="Berg R.J."/>
            <person name="Zhang C.L."/>
            <person name="Bowser S.S."/>
            <person name="Dean A.J."/>
            <person name="Beveridge T.J."/>
        </authorList>
    </citation>
    <scope>NUCLEOTIDE SEQUENCE [LARGE SCALE GENOMIC DNA]</scope>
    <source>
        <strain evidence="5">ATCC BAA-1437 / JCM 17883 / MC-1</strain>
    </source>
</reference>
<dbReference type="eggNOG" id="COG3347">
    <property type="taxonomic scope" value="Bacteria"/>
</dbReference>
<dbReference type="STRING" id="156889.Mmc1_1605"/>
<sequence>MQNLWSERDAAQLSTTYAPSVGEALALRTYSSHLLGSELALVRHGGGNTSVKVEGQDLFGNTRSILHIKGSGRDLATLQPRDHVAMDLESLKALRHLPHLATEQMRNQLAQLRLHHDDPMPSIETLLHAWLPATYVDHTHAEAILALTNRQDGEQVVRQALGDALLIVPYMHPGFELAVAALDAFDQHPQAIGMVLMGHGLVTWAEHAQASYNRTLELVTRAEQWIARQASHATPLSVDVAQAQRTYTALAPKLRGLLSPPQSNRAFPRQRTIITPIIHHDMLQALAAEGAEALLTTPPITSDYVLRMKPWPLWLDNLEQAEARIAAFQQRYTAYLHTHGGAQPPTPQHALPHVVFIPGVGALCVAQTLQESAILADLTEQNVRVKQAVKASGGTYNPLSEQACFDMEYFLLQRDKVATPTALPLTGSTAVVTGAAGAIGSGIVRHLLDLGACVAATDLAGAALESLITELKPQYGKRLLGIPMDVTAPTAIQQGWERIITHWGGVDLLVINAGLAHVAPLAQLEMDKFTLLHKVNVEGTLNLLKQAAHHYENMQMGGDIVLISTKNVFAPGASFGAYSATKAASHQLARIASLELAGIGVRVNMVAPDAVFSDGQRASGLWATVGPDRMKARGLDQAGLEAYYRNRNLLKEKITAEDVAHAVAYFATRQSPTTGATLPVDGGLPDATPR</sequence>
<dbReference type="PRINTS" id="PR00081">
    <property type="entry name" value="GDHRDH"/>
</dbReference>
<reference evidence="5" key="1">
    <citation type="journal article" date="2009" name="Appl. Environ. Microbiol.">
        <title>Complete genome sequence of the chemolithoautotrophic marine magnetotactic coccus strain MC-1.</title>
        <authorList>
            <person name="Schubbe S."/>
            <person name="Williams T.J."/>
            <person name="Xie G."/>
            <person name="Kiss H.E."/>
            <person name="Brettin T.S."/>
            <person name="Martinez D."/>
            <person name="Ross C.A."/>
            <person name="Schuler D."/>
            <person name="Cox B.L."/>
            <person name="Nealson K.H."/>
            <person name="Bazylinski D.A."/>
        </authorList>
    </citation>
    <scope>NUCLEOTIDE SEQUENCE [LARGE SCALE GENOMIC DNA]</scope>
    <source>
        <strain evidence="5">ATCC BAA-1437 / JCM 17883 / MC-1</strain>
    </source>
</reference>
<dbReference type="Gene3D" id="3.40.225.10">
    <property type="entry name" value="Class II aldolase/adducin N-terminal domain"/>
    <property type="match status" value="1"/>
</dbReference>
<dbReference type="eggNOG" id="COG4221">
    <property type="taxonomic scope" value="Bacteria"/>
</dbReference>
<organism evidence="4 5">
    <name type="scientific">Magnetococcus marinus (strain ATCC BAA-1437 / JCM 17883 / MC-1)</name>
    <dbReference type="NCBI Taxonomy" id="156889"/>
    <lineage>
        <taxon>Bacteria</taxon>
        <taxon>Pseudomonadati</taxon>
        <taxon>Pseudomonadota</taxon>
        <taxon>Magnetococcia</taxon>
        <taxon>Magnetococcales</taxon>
        <taxon>Magnetococcaceae</taxon>
        <taxon>Magnetococcus</taxon>
    </lineage>
</organism>
<dbReference type="InterPro" id="IPR036291">
    <property type="entry name" value="NAD(P)-bd_dom_sf"/>
</dbReference>
<dbReference type="SUPFAM" id="SSF53639">
    <property type="entry name" value="AraD/HMP-PK domain-like"/>
    <property type="match status" value="1"/>
</dbReference>
<comment type="similarity">
    <text evidence="1">Belongs to the short-chain dehydrogenases/reductases (SDR) family.</text>
</comment>
<dbReference type="EMBL" id="CP000471">
    <property type="protein sequence ID" value="ABK44114.1"/>
    <property type="molecule type" value="Genomic_DNA"/>
</dbReference>
<dbReference type="Gene3D" id="3.40.50.720">
    <property type="entry name" value="NAD(P)-binding Rossmann-like Domain"/>
    <property type="match status" value="1"/>
</dbReference>
<evidence type="ECO:0000256" key="1">
    <source>
        <dbReference type="ARBA" id="ARBA00006484"/>
    </source>
</evidence>
<dbReference type="OrthoDB" id="9774430at2"/>
<dbReference type="InterPro" id="IPR002347">
    <property type="entry name" value="SDR_fam"/>
</dbReference>
<gene>
    <name evidence="4" type="ordered locus">Mmc1_1605</name>
</gene>
<dbReference type="PANTHER" id="PTHR43669:SF8">
    <property type="entry name" value="SHORT-CHAIN TYPE DEHYDROGENASE_REDUCTASE-RELATED"/>
    <property type="match status" value="1"/>
</dbReference>
<evidence type="ECO:0000256" key="2">
    <source>
        <dbReference type="ARBA" id="ARBA00023002"/>
    </source>
</evidence>
<dbReference type="Pfam" id="PF00106">
    <property type="entry name" value="adh_short"/>
    <property type="match status" value="1"/>
</dbReference>
<dbReference type="SMART" id="SM01007">
    <property type="entry name" value="Aldolase_II"/>
    <property type="match status" value="1"/>
</dbReference>
<evidence type="ECO:0000259" key="3">
    <source>
        <dbReference type="SMART" id="SM01007"/>
    </source>
</evidence>
<keyword evidence="2" id="KW-0560">Oxidoreductase</keyword>
<proteinExistence type="inferred from homology"/>
<dbReference type="GO" id="GO:0016491">
    <property type="term" value="F:oxidoreductase activity"/>
    <property type="evidence" value="ECO:0007669"/>
    <property type="project" value="UniProtKB-KW"/>
</dbReference>
<feature type="domain" description="Class II aldolase/adducin N-terminal" evidence="3">
    <location>
        <begin position="27"/>
        <end position="226"/>
    </location>
</feature>
<dbReference type="InterPro" id="IPR001303">
    <property type="entry name" value="Aldolase_II/adducin_N"/>
</dbReference>
<name>A0L821_MAGMM</name>
<dbReference type="KEGG" id="mgm:Mmc1_1605"/>
<accession>A0L821</accession>
<dbReference type="Pfam" id="PF00596">
    <property type="entry name" value="Aldolase_II"/>
    <property type="match status" value="1"/>
</dbReference>
<dbReference type="AlphaFoldDB" id="A0L821"/>
<dbReference type="Proteomes" id="UP000002586">
    <property type="component" value="Chromosome"/>
</dbReference>
<dbReference type="NCBIfam" id="NF006194">
    <property type="entry name" value="PRK08324.2-2"/>
    <property type="match status" value="1"/>
</dbReference>
<dbReference type="SUPFAM" id="SSF51735">
    <property type="entry name" value="NAD(P)-binding Rossmann-fold domains"/>
    <property type="match status" value="1"/>
</dbReference>